<sequence length="370" mass="41472">MIETNVPAFAELSEFASLTAGGSVIFATDDFFAPCENMLHDTEPVFIADKYTEFGKWMDGWETRRKRIPGHDWCILKLATKCVIRGLLVDTAFFTGNYAPKYSIQAACLTPEEEALLPGRDTQMGAACSECDLKRVEQLKSDKWEEIVPITALRPGYEESRMNYQKVLCDEAWRYIRVNIYPDGGIARLRVYGEAKPEAPPASQLVDLASMLSGTTCIGYSNAHYGHPRNIIKPSKGDTMADGWETARRLDRPEVLEATDDGTLIVTGEEWAVFKLGFCGRIKNICVDTAHFKGNFPDSIKVEGALLDKEWSHTKSTKWYNILKQSKLSANKEHWFSCNSDAITHIRVTMAPDGGISRIRTFGHVEPTIL</sequence>
<accession>A0A8B8HLB6</accession>
<organism evidence="4 5">
    <name type="scientific">Vanessa tameamea</name>
    <name type="common">Kamehameha butterfly</name>
    <dbReference type="NCBI Taxonomy" id="334116"/>
    <lineage>
        <taxon>Eukaryota</taxon>
        <taxon>Metazoa</taxon>
        <taxon>Ecdysozoa</taxon>
        <taxon>Arthropoda</taxon>
        <taxon>Hexapoda</taxon>
        <taxon>Insecta</taxon>
        <taxon>Pterygota</taxon>
        <taxon>Neoptera</taxon>
        <taxon>Endopterygota</taxon>
        <taxon>Lepidoptera</taxon>
        <taxon>Glossata</taxon>
        <taxon>Ditrysia</taxon>
        <taxon>Papilionoidea</taxon>
        <taxon>Nymphalidae</taxon>
        <taxon>Nymphalinae</taxon>
        <taxon>Vanessa</taxon>
    </lineage>
</organism>
<keyword evidence="4" id="KW-1185">Reference proteome</keyword>
<dbReference type="AlphaFoldDB" id="A0A8B8HLB6"/>
<dbReference type="Pfam" id="PF03561">
    <property type="entry name" value="Allantoicase"/>
    <property type="match status" value="2"/>
</dbReference>
<dbReference type="NCBIfam" id="TIGR02961">
    <property type="entry name" value="allantoicase"/>
    <property type="match status" value="1"/>
</dbReference>
<dbReference type="GO" id="GO:0004037">
    <property type="term" value="F:allantoicase activity"/>
    <property type="evidence" value="ECO:0007669"/>
    <property type="project" value="InterPro"/>
</dbReference>
<feature type="domain" description="Allantoicase" evidence="3">
    <location>
        <begin position="21"/>
        <end position="195"/>
    </location>
</feature>
<name>A0A8B8HLB6_VANTA</name>
<protein>
    <recommendedName>
        <fullName evidence="2">Allantoate amidinohydrolase</fullName>
    </recommendedName>
</protein>
<proteinExistence type="inferred from homology"/>
<dbReference type="PANTHER" id="PTHR12045:SF3">
    <property type="entry name" value="INACTIVE ALLANTOICASE-RELATED"/>
    <property type="match status" value="1"/>
</dbReference>
<reference evidence="5" key="1">
    <citation type="submission" date="2025-08" db="UniProtKB">
        <authorList>
            <consortium name="RefSeq"/>
        </authorList>
    </citation>
    <scope>IDENTIFICATION</scope>
    <source>
        <tissue evidence="5">Whole body</tissue>
    </source>
</reference>
<dbReference type="HAMAP" id="MF_00813">
    <property type="entry name" value="Allantoicase"/>
    <property type="match status" value="1"/>
</dbReference>
<comment type="similarity">
    <text evidence="1">Belongs to the allantoicase family.</text>
</comment>
<dbReference type="Proteomes" id="UP001652626">
    <property type="component" value="Chromosome 7"/>
</dbReference>
<evidence type="ECO:0000256" key="2">
    <source>
        <dbReference type="ARBA" id="ARBA00031078"/>
    </source>
</evidence>
<dbReference type="InterPro" id="IPR015908">
    <property type="entry name" value="Allantoicase_dom"/>
</dbReference>
<dbReference type="InterPro" id="IPR005164">
    <property type="entry name" value="Allantoicase"/>
</dbReference>
<dbReference type="PIRSF" id="PIRSF016516">
    <property type="entry name" value="Allantoicase"/>
    <property type="match status" value="1"/>
</dbReference>
<dbReference type="OMA" id="MDDGWET"/>
<evidence type="ECO:0000313" key="5">
    <source>
        <dbReference type="RefSeq" id="XP_026484246.2"/>
    </source>
</evidence>
<evidence type="ECO:0000256" key="1">
    <source>
        <dbReference type="ARBA" id="ARBA00009242"/>
    </source>
</evidence>
<dbReference type="InterPro" id="IPR008979">
    <property type="entry name" value="Galactose-bd-like_sf"/>
</dbReference>
<gene>
    <name evidence="5" type="primary">LOC113392176</name>
</gene>
<evidence type="ECO:0000259" key="3">
    <source>
        <dbReference type="Pfam" id="PF03561"/>
    </source>
</evidence>
<dbReference type="GeneID" id="113392176"/>
<dbReference type="PANTHER" id="PTHR12045">
    <property type="entry name" value="ALLANTOICASE"/>
    <property type="match status" value="1"/>
</dbReference>
<dbReference type="Gene3D" id="2.60.120.260">
    <property type="entry name" value="Galactose-binding domain-like"/>
    <property type="match status" value="2"/>
</dbReference>
<evidence type="ECO:0000313" key="4">
    <source>
        <dbReference type="Proteomes" id="UP001652626"/>
    </source>
</evidence>
<dbReference type="OrthoDB" id="10266039at2759"/>
<dbReference type="GO" id="GO:0000256">
    <property type="term" value="P:allantoin catabolic process"/>
    <property type="evidence" value="ECO:0007669"/>
    <property type="project" value="InterPro"/>
</dbReference>
<dbReference type="RefSeq" id="XP_026484246.2">
    <property type="nucleotide sequence ID" value="XM_026628461.2"/>
</dbReference>
<dbReference type="SUPFAM" id="SSF49785">
    <property type="entry name" value="Galactose-binding domain-like"/>
    <property type="match status" value="2"/>
</dbReference>
<feature type="domain" description="Allantoicase" evidence="3">
    <location>
        <begin position="214"/>
        <end position="365"/>
    </location>
</feature>